<organism evidence="3 4">
    <name type="scientific">Paracoccus aestuariivivens</name>
    <dbReference type="NCBI Taxonomy" id="1820333"/>
    <lineage>
        <taxon>Bacteria</taxon>
        <taxon>Pseudomonadati</taxon>
        <taxon>Pseudomonadota</taxon>
        <taxon>Alphaproteobacteria</taxon>
        <taxon>Rhodobacterales</taxon>
        <taxon>Paracoccaceae</taxon>
        <taxon>Paracoccus</taxon>
    </lineage>
</organism>
<dbReference type="SMART" id="SM00028">
    <property type="entry name" value="TPR"/>
    <property type="match status" value="5"/>
</dbReference>
<dbReference type="AlphaFoldDB" id="A0A6L6JHP5"/>
<dbReference type="GO" id="GO:0051999">
    <property type="term" value="P:mannosyl-inositol phosphorylceramide biosynthetic process"/>
    <property type="evidence" value="ECO:0007669"/>
    <property type="project" value="TreeGrafter"/>
</dbReference>
<dbReference type="GO" id="GO:0016020">
    <property type="term" value="C:membrane"/>
    <property type="evidence" value="ECO:0007669"/>
    <property type="project" value="GOC"/>
</dbReference>
<proteinExistence type="predicted"/>
<keyword evidence="1" id="KW-0808">Transferase</keyword>
<dbReference type="SUPFAM" id="SSF53448">
    <property type="entry name" value="Nucleotide-diphospho-sugar transferases"/>
    <property type="match status" value="1"/>
</dbReference>
<evidence type="ECO:0000313" key="4">
    <source>
        <dbReference type="Proteomes" id="UP000478183"/>
    </source>
</evidence>
<dbReference type="Pfam" id="PF04488">
    <property type="entry name" value="Gly_transf_sug"/>
    <property type="match status" value="1"/>
</dbReference>
<dbReference type="Gene3D" id="3.90.550.20">
    <property type="match status" value="1"/>
</dbReference>
<dbReference type="EMBL" id="WMIE01000034">
    <property type="protein sequence ID" value="MTH80229.1"/>
    <property type="molecule type" value="Genomic_DNA"/>
</dbReference>
<dbReference type="PANTHER" id="PTHR32385:SF15">
    <property type="entry name" value="INOSITOL PHOSPHOCERAMIDE MANNOSYLTRANSFERASE 1"/>
    <property type="match status" value="1"/>
</dbReference>
<comment type="caution">
    <text evidence="3">The sequence shown here is derived from an EMBL/GenBank/DDBJ whole genome shotgun (WGS) entry which is preliminary data.</text>
</comment>
<dbReference type="PANTHER" id="PTHR32385">
    <property type="entry name" value="MANNOSYL PHOSPHORYLINOSITOL CERAMIDE SYNTHASE"/>
    <property type="match status" value="1"/>
</dbReference>
<protein>
    <submittedName>
        <fullName evidence="3">Tetratricopeptide repeat protein</fullName>
    </submittedName>
</protein>
<dbReference type="Pfam" id="PF13432">
    <property type="entry name" value="TPR_16"/>
    <property type="match status" value="1"/>
</dbReference>
<dbReference type="InterPro" id="IPR011990">
    <property type="entry name" value="TPR-like_helical_dom_sf"/>
</dbReference>
<dbReference type="InterPro" id="IPR007577">
    <property type="entry name" value="GlycoTrfase_DXD_sugar-bd_CS"/>
</dbReference>
<feature type="region of interest" description="Disordered" evidence="2">
    <location>
        <begin position="1"/>
        <end position="20"/>
    </location>
</feature>
<accession>A0A6L6JHP5</accession>
<sequence>MSPNEKAPDTIPSDDQTDNFDNHTAAAIALISPHTPDVADNDRRLELAGIFRKDGNHEMAQALYQAVLETEPLNRKALRQRAACSLDARKLDQALQETEDALVLLPGDPVLQQTKSKILQRRENSQVLTAARQHLRDGNWASAAQILDDHLAAYPDHAAAITLRAFTASKADNLQDVLQFCSRGLALEPFHTGMLSMRAEALTRTGQPELAREQLEAAYCTNSALGEGAIFALAEARCAAGDERAADTLLCEFLAKSAGNPQAHLARIRNALAMGDIDGALDRCEAALKDHPDDIRFLSRKALALSRADVPDKVLELLDNLPDEDRRGPPLQRLMAASLLALGRHDEAQSILQDLLSRDATDREASNMLTELIDCVSGSAAALQHLECAPVHPTTGDSQSVTDQSASAADMAKQQPAALLKYLQLCLRSGRTDQARQIMERLGELGPDWTTPQLIVLTGLAQKTGNMNVVVASLSSALSHDGLSPVMALNVLRMAQASGIDQIAEKVRDALEPRLTQIERATFRLQSDLTIYGPQETLARLRMIPVGRRGPTQAEVIAELLSKAGKRALCLRYLRFCRRRWPNSLALLKQQIAALNRFGAAEIALDVIDQLSESGGGPVKNAQRVSSLISLGRLEDALKHIDKMGTRNRRMIGSQAEMLIRLALGDAIGAAALVDAVVAESGRSDRTMARFRTTHLGAMLNELQLIERARSMDDEMADDHSEDMVASFYFPARQVISRWQSRSQPRRDAGADCAIPRRIVQYWDQEEPPAAIAALMKSWQHVAGYSYQRYNRRTATAFLAERFDMLHVRAFRLANGPSEECDFLRLCLLLADGGIYADADDLLLGDLDELRLKARNVVLYRERFGAIGNNFLATSPGHPLFRRAVDMARESLLARENDLTWSKLGPGLMTRATGVHLMTERDDDLAVISEQELARTVQIHMALPYKTTPAYWNSKDGRIPHEVMKVLTDFCFPAGKQAEAS</sequence>
<evidence type="ECO:0000256" key="2">
    <source>
        <dbReference type="SAM" id="MobiDB-lite"/>
    </source>
</evidence>
<name>A0A6L6JHP5_9RHOB</name>
<gene>
    <name evidence="3" type="ORF">GL286_21265</name>
</gene>
<dbReference type="InterPro" id="IPR019734">
    <property type="entry name" value="TPR_rpt"/>
</dbReference>
<evidence type="ECO:0000313" key="3">
    <source>
        <dbReference type="EMBL" id="MTH80229.1"/>
    </source>
</evidence>
<dbReference type="Gene3D" id="1.25.40.10">
    <property type="entry name" value="Tetratricopeptide repeat domain"/>
    <property type="match status" value="2"/>
</dbReference>
<keyword evidence="4" id="KW-1185">Reference proteome</keyword>
<dbReference type="SUPFAM" id="SSF48452">
    <property type="entry name" value="TPR-like"/>
    <property type="match status" value="2"/>
</dbReference>
<dbReference type="InterPro" id="IPR029044">
    <property type="entry name" value="Nucleotide-diphossugar_trans"/>
</dbReference>
<evidence type="ECO:0000256" key="1">
    <source>
        <dbReference type="ARBA" id="ARBA00022679"/>
    </source>
</evidence>
<dbReference type="OrthoDB" id="146908at2"/>
<dbReference type="Proteomes" id="UP000478183">
    <property type="component" value="Unassembled WGS sequence"/>
</dbReference>
<dbReference type="Pfam" id="PF14559">
    <property type="entry name" value="TPR_19"/>
    <property type="match status" value="1"/>
</dbReference>
<dbReference type="InterPro" id="IPR051706">
    <property type="entry name" value="Glycosyltransferase_domain"/>
</dbReference>
<reference evidence="3 4" key="1">
    <citation type="submission" date="2019-11" db="EMBL/GenBank/DDBJ databases">
        <authorList>
            <person name="Dong K."/>
        </authorList>
    </citation>
    <scope>NUCLEOTIDE SEQUENCE [LARGE SCALE GENOMIC DNA]</scope>
    <source>
        <strain evidence="3 4">NBRC 111993</strain>
    </source>
</reference>
<dbReference type="GO" id="GO:0000030">
    <property type="term" value="F:mannosyltransferase activity"/>
    <property type="evidence" value="ECO:0007669"/>
    <property type="project" value="TreeGrafter"/>
</dbReference>
<dbReference type="RefSeq" id="WP_155097579.1">
    <property type="nucleotide sequence ID" value="NZ_WMIE01000034.1"/>
</dbReference>